<organism evidence="5 6">
    <name type="scientific">Steccherinum ochraceum</name>
    <dbReference type="NCBI Taxonomy" id="92696"/>
    <lineage>
        <taxon>Eukaryota</taxon>
        <taxon>Fungi</taxon>
        <taxon>Dikarya</taxon>
        <taxon>Basidiomycota</taxon>
        <taxon>Agaricomycotina</taxon>
        <taxon>Agaricomycetes</taxon>
        <taxon>Polyporales</taxon>
        <taxon>Steccherinaceae</taxon>
        <taxon>Steccherinum</taxon>
    </lineage>
</organism>
<accession>A0A4R0RRD8</accession>
<evidence type="ECO:0000256" key="1">
    <source>
        <dbReference type="SAM" id="MobiDB-lite"/>
    </source>
</evidence>
<feature type="compositionally biased region" description="Low complexity" evidence="1">
    <location>
        <begin position="549"/>
        <end position="566"/>
    </location>
</feature>
<comment type="caution">
    <text evidence="5">The sequence shown here is derived from an EMBL/GenBank/DDBJ whole genome shotgun (WGS) entry which is preliminary data.</text>
</comment>
<keyword evidence="2" id="KW-0472">Membrane</keyword>
<feature type="region of interest" description="Disordered" evidence="1">
    <location>
        <begin position="537"/>
        <end position="625"/>
    </location>
</feature>
<keyword evidence="2" id="KW-1133">Transmembrane helix</keyword>
<protein>
    <recommendedName>
        <fullName evidence="4">Peptidase A1 domain-containing protein</fullName>
    </recommendedName>
</protein>
<dbReference type="AlphaFoldDB" id="A0A4R0RRD8"/>
<dbReference type="Pfam" id="PF00026">
    <property type="entry name" value="Asp"/>
    <property type="match status" value="1"/>
</dbReference>
<evidence type="ECO:0000313" key="5">
    <source>
        <dbReference type="EMBL" id="TCD71460.1"/>
    </source>
</evidence>
<dbReference type="Gene3D" id="2.40.70.10">
    <property type="entry name" value="Acid Proteases"/>
    <property type="match status" value="2"/>
</dbReference>
<feature type="compositionally biased region" description="Polar residues" evidence="1">
    <location>
        <begin position="611"/>
        <end position="625"/>
    </location>
</feature>
<gene>
    <name evidence="5" type="ORF">EIP91_010166</name>
</gene>
<keyword evidence="2" id="KW-0812">Transmembrane</keyword>
<feature type="domain" description="Peptidase A1" evidence="4">
    <location>
        <begin position="61"/>
        <end position="429"/>
    </location>
</feature>
<feature type="chain" id="PRO_5020943362" description="Peptidase A1 domain-containing protein" evidence="3">
    <location>
        <begin position="24"/>
        <end position="625"/>
    </location>
</feature>
<keyword evidence="6" id="KW-1185">Reference proteome</keyword>
<feature type="compositionally biased region" description="Basic and acidic residues" evidence="1">
    <location>
        <begin position="591"/>
        <end position="609"/>
    </location>
</feature>
<dbReference type="EMBL" id="RWJN01000006">
    <property type="protein sequence ID" value="TCD71460.1"/>
    <property type="molecule type" value="Genomic_DNA"/>
</dbReference>
<feature type="signal peptide" evidence="3">
    <location>
        <begin position="1"/>
        <end position="23"/>
    </location>
</feature>
<dbReference type="STRING" id="92696.A0A4R0RRD8"/>
<evidence type="ECO:0000259" key="4">
    <source>
        <dbReference type="PROSITE" id="PS51767"/>
    </source>
</evidence>
<dbReference type="InterPro" id="IPR021109">
    <property type="entry name" value="Peptidase_aspartic_dom_sf"/>
</dbReference>
<dbReference type="PROSITE" id="PS51767">
    <property type="entry name" value="PEPTIDASE_A1"/>
    <property type="match status" value="1"/>
</dbReference>
<dbReference type="InterPro" id="IPR033121">
    <property type="entry name" value="PEPTIDASE_A1"/>
</dbReference>
<dbReference type="Proteomes" id="UP000292702">
    <property type="component" value="Unassembled WGS sequence"/>
</dbReference>
<feature type="transmembrane region" description="Helical" evidence="2">
    <location>
        <begin position="442"/>
        <end position="465"/>
    </location>
</feature>
<sequence>MVLSLSNFLAAFTLLSLVNDATAGVLSFHQKRQSSDNSSNVFVPVRVNLPLQYASTGKYLLPVQMSNGSDAQHFNFTISTGSGLTYVGGDSCSSCSGVTLYNQSASSTAQSFSSSTDNTTFLTDNTSGPVIKEVCSIQSQNGTQWVYPNQTVISVNQQTPNGGGPLIGSGGGVSGIVGLGANLQQAPTPSSSAFQPGFSDSIYAQWLNNNPTALNFSFGMDLKPPTGASQNYGGGDISLFDGGNLDWLQPDPSKYDTSQVQWKSVSNAVSGGGANTTANSTAAQDWTVALDGFVFVDGDNQLQNSRQVVGQVEPMYPNMYLPLDEATLIHATIPGSQQNGSFATLGSTSTAWTVPCNSQFSFGFVVGSQTFTLDPGSLLINQGNGICTTAIEGWTNSNQEEYLLGARFISSVYLIFQIGRDGSQTVGFAPRAFNGSSSHTGAIVGGVLGGIGGAIIVAALIFMYLRHRRHRRENTPGQYDGHLFEAKPDGSNGVVPFTMGAPGMGPTSTTGTQHSGIPLISPSTSHALAADNSPYVEGMMPPAYDDTESSFAGGSSSNGGTRSIPRVPVPPVDRKVRPHPPGVAAAPEPMRMPEPEPHQPASESEHMGSDHPSSQPASPTSVIAE</sequence>
<proteinExistence type="predicted"/>
<evidence type="ECO:0000313" key="6">
    <source>
        <dbReference type="Proteomes" id="UP000292702"/>
    </source>
</evidence>
<dbReference type="SUPFAM" id="SSF50630">
    <property type="entry name" value="Acid proteases"/>
    <property type="match status" value="1"/>
</dbReference>
<keyword evidence="3" id="KW-0732">Signal</keyword>
<name>A0A4R0RRD8_9APHY</name>
<reference evidence="5 6" key="1">
    <citation type="submission" date="2018-11" db="EMBL/GenBank/DDBJ databases">
        <title>Genome assembly of Steccherinum ochraceum LE-BIN_3174, the white-rot fungus of the Steccherinaceae family (The Residual Polyporoid clade, Polyporales, Basidiomycota).</title>
        <authorList>
            <person name="Fedorova T.V."/>
            <person name="Glazunova O.A."/>
            <person name="Landesman E.O."/>
            <person name="Moiseenko K.V."/>
            <person name="Psurtseva N.V."/>
            <person name="Savinova O.S."/>
            <person name="Shakhova N.V."/>
            <person name="Tyazhelova T.V."/>
            <person name="Vasina D.V."/>
        </authorList>
    </citation>
    <scope>NUCLEOTIDE SEQUENCE [LARGE SCALE GENOMIC DNA]</scope>
    <source>
        <strain evidence="5 6">LE-BIN_3174</strain>
    </source>
</reference>
<dbReference type="OrthoDB" id="2563011at2759"/>
<evidence type="ECO:0000256" key="3">
    <source>
        <dbReference type="SAM" id="SignalP"/>
    </source>
</evidence>
<evidence type="ECO:0000256" key="2">
    <source>
        <dbReference type="SAM" id="Phobius"/>
    </source>
</evidence>